<proteinExistence type="predicted"/>
<evidence type="ECO:0000313" key="1">
    <source>
        <dbReference type="EMBL" id="KAJ3556373.1"/>
    </source>
</evidence>
<gene>
    <name evidence="1" type="ORF">NM688_g2064</name>
</gene>
<dbReference type="EMBL" id="JANHOG010000246">
    <property type="protein sequence ID" value="KAJ3556373.1"/>
    <property type="molecule type" value="Genomic_DNA"/>
</dbReference>
<protein>
    <submittedName>
        <fullName evidence="1">Uncharacterized protein</fullName>
    </submittedName>
</protein>
<name>A0ACC1T9Y8_9APHY</name>
<reference evidence="1" key="1">
    <citation type="submission" date="2022-07" db="EMBL/GenBank/DDBJ databases">
        <title>Genome Sequence of Phlebia brevispora.</title>
        <authorList>
            <person name="Buettner E."/>
        </authorList>
    </citation>
    <scope>NUCLEOTIDE SEQUENCE</scope>
    <source>
        <strain evidence="1">MPL23</strain>
    </source>
</reference>
<comment type="caution">
    <text evidence="1">The sequence shown here is derived from an EMBL/GenBank/DDBJ whole genome shotgun (WGS) entry which is preliminary data.</text>
</comment>
<keyword evidence="2" id="KW-1185">Reference proteome</keyword>
<dbReference type="Proteomes" id="UP001148662">
    <property type="component" value="Unassembled WGS sequence"/>
</dbReference>
<evidence type="ECO:0000313" key="2">
    <source>
        <dbReference type="Proteomes" id="UP001148662"/>
    </source>
</evidence>
<sequence>MDGTVHSRGRGLKINGAARGTHSKNKQWIAGHGTIGPQSRESSTHPSNGERWERGGGPHRGRGRGRGSAWSTPHLTVPSQHEDATSGAEDEGQEPADAYNMEDEEMESEVEDNGPDDPAEREKFYQELVKAREVERKRAIAESKMDDPLVPKRLEDAITMVGTCMDMCPRFERYRRERENNLDRWEIIPGTKRVDHKRAVKIYERAAGDKVLPSDLRPPKVLKKTLDYLFHDLIPRGGFADTHDFVRDRSRSVRNDFTIQHDTGPIAIECHDRCARFHILALHLLRDKPTLSTSMELQQLMFTLQSLKEFYQDQRGRYSSPSELEMRVYHRLIHIRDQVERHDDIPEEISQHPVFILTTKFRHSVQAKSAPITKTSTLKVDGEGMQIFAELASVLREQNNVVMIYLVACIIEVLFGEGTVEGIEDIRGELSIPEIIDGISKPLAATEGPIKETPTQASLSQQPAVLAESQPFTQAPVSIFAPAPPIQQPAPFTAAPPQPPPSAFSNLTTKPNPFGGTASVFGGPVFGAPASTSAPKSVFGIPATSAPRDKTAFNHRYQH</sequence>
<accession>A0ACC1T9Y8</accession>
<organism evidence="1 2">
    <name type="scientific">Phlebia brevispora</name>
    <dbReference type="NCBI Taxonomy" id="194682"/>
    <lineage>
        <taxon>Eukaryota</taxon>
        <taxon>Fungi</taxon>
        <taxon>Dikarya</taxon>
        <taxon>Basidiomycota</taxon>
        <taxon>Agaricomycotina</taxon>
        <taxon>Agaricomycetes</taxon>
        <taxon>Polyporales</taxon>
        <taxon>Meruliaceae</taxon>
        <taxon>Phlebia</taxon>
    </lineage>
</organism>